<dbReference type="GO" id="GO:0009610">
    <property type="term" value="P:response to symbiotic fungus"/>
    <property type="evidence" value="ECO:0007669"/>
    <property type="project" value="UniProtKB-ARBA"/>
</dbReference>
<dbReference type="CDD" id="cd02120">
    <property type="entry name" value="PA_subtilisin_like"/>
    <property type="match status" value="1"/>
</dbReference>
<dbReference type="InterPro" id="IPR045051">
    <property type="entry name" value="SBT"/>
</dbReference>
<evidence type="ECO:0000256" key="7">
    <source>
        <dbReference type="ARBA" id="ARBA00022525"/>
    </source>
</evidence>
<keyword evidence="10 15" id="KW-0378">Hydrolase</keyword>
<feature type="active site" description="Charge relay system" evidence="14 15">
    <location>
        <position position="617"/>
    </location>
</feature>
<evidence type="ECO:0000313" key="20">
    <source>
        <dbReference type="EMBL" id="KAK7837798.1"/>
    </source>
</evidence>
<accession>A0AAW0KEJ5</accession>
<dbReference type="PANTHER" id="PTHR10795">
    <property type="entry name" value="PROPROTEIN CONVERTASE SUBTILISIN/KEXIN"/>
    <property type="match status" value="1"/>
</dbReference>
<keyword evidence="5" id="KW-0805">Transcription regulation</keyword>
<keyword evidence="12" id="KW-0809">Transit peptide</keyword>
<dbReference type="InterPro" id="IPR034197">
    <property type="entry name" value="Peptidases_S8_3"/>
</dbReference>
<evidence type="ECO:0000256" key="6">
    <source>
        <dbReference type="ARBA" id="ARBA00022523"/>
    </source>
</evidence>
<dbReference type="InterPro" id="IPR015500">
    <property type="entry name" value="Peptidase_S8_subtilisin-rel"/>
</dbReference>
<reference evidence="20 21" key="1">
    <citation type="journal article" date="2018" name="Sci. Data">
        <title>The draft genome sequence of cork oak.</title>
        <authorList>
            <person name="Ramos A.M."/>
            <person name="Usie A."/>
            <person name="Barbosa P."/>
            <person name="Barros P.M."/>
            <person name="Capote T."/>
            <person name="Chaves I."/>
            <person name="Simoes F."/>
            <person name="Abreu I."/>
            <person name="Carrasquinho I."/>
            <person name="Faro C."/>
            <person name="Guimaraes J.B."/>
            <person name="Mendonca D."/>
            <person name="Nobrega F."/>
            <person name="Rodrigues L."/>
            <person name="Saibo N.J.M."/>
            <person name="Varela M.C."/>
            <person name="Egas C."/>
            <person name="Matos J."/>
            <person name="Miguel C.M."/>
            <person name="Oliveira M.M."/>
            <person name="Ricardo C.P."/>
            <person name="Goncalves S."/>
        </authorList>
    </citation>
    <scope>NUCLEOTIDE SEQUENCE [LARGE SCALE GENOMIC DNA]</scope>
    <source>
        <strain evidence="21">cv. HL8</strain>
    </source>
</reference>
<evidence type="ECO:0000256" key="12">
    <source>
        <dbReference type="ARBA" id="ARBA00022946"/>
    </source>
</evidence>
<keyword evidence="9" id="KW-0732">Signal</keyword>
<feature type="domain" description="PA" evidence="17">
    <location>
        <begin position="777"/>
        <end position="858"/>
    </location>
</feature>
<dbReference type="GO" id="GO:0048046">
    <property type="term" value="C:apoplast"/>
    <property type="evidence" value="ECO:0007669"/>
    <property type="project" value="UniProtKB-SubCell"/>
</dbReference>
<dbReference type="Gene3D" id="2.60.40.2310">
    <property type="match status" value="1"/>
</dbReference>
<keyword evidence="11 15" id="KW-0720">Serine protease</keyword>
<dbReference type="GO" id="GO:0009609">
    <property type="term" value="P:response to symbiotic bacterium"/>
    <property type="evidence" value="ECO:0007669"/>
    <property type="project" value="UniProtKB-ARBA"/>
</dbReference>
<name>A0AAW0KEJ5_QUESU</name>
<evidence type="ECO:0000256" key="5">
    <source>
        <dbReference type="ARBA" id="ARBA00022472"/>
    </source>
</evidence>
<evidence type="ECO:0000256" key="15">
    <source>
        <dbReference type="PROSITE-ProRule" id="PRU01240"/>
    </source>
</evidence>
<dbReference type="Pfam" id="PF17766">
    <property type="entry name" value="fn3_6"/>
    <property type="match status" value="1"/>
</dbReference>
<evidence type="ECO:0000259" key="17">
    <source>
        <dbReference type="Pfam" id="PF02225"/>
    </source>
</evidence>
<dbReference type="InterPro" id="IPR003137">
    <property type="entry name" value="PA_domain"/>
</dbReference>
<feature type="domain" description="Inhibitor I9" evidence="18">
    <location>
        <begin position="428"/>
        <end position="509"/>
    </location>
</feature>
<dbReference type="FunFam" id="3.50.30.30:FF:000005">
    <property type="entry name" value="subtilisin-like protease SBT1.5"/>
    <property type="match status" value="1"/>
</dbReference>
<dbReference type="Gene3D" id="1.25.70.10">
    <property type="entry name" value="Transcription termination factor 3, mitochondrial"/>
    <property type="match status" value="1"/>
</dbReference>
<dbReference type="PROSITE" id="PS00138">
    <property type="entry name" value="SUBTILASE_SER"/>
    <property type="match status" value="1"/>
</dbReference>
<dbReference type="CDD" id="cd04852">
    <property type="entry name" value="Peptidases_S8_3"/>
    <property type="match status" value="1"/>
</dbReference>
<keyword evidence="7" id="KW-0964">Secreted</keyword>
<protein>
    <submittedName>
        <fullName evidence="20">Subtilisin-like protease sbt1.2</fullName>
    </submittedName>
</protein>
<dbReference type="InterPro" id="IPR041469">
    <property type="entry name" value="Subtilisin-like_FN3"/>
</dbReference>
<evidence type="ECO:0000256" key="11">
    <source>
        <dbReference type="ARBA" id="ARBA00022825"/>
    </source>
</evidence>
<evidence type="ECO:0000259" key="16">
    <source>
        <dbReference type="Pfam" id="PF00082"/>
    </source>
</evidence>
<evidence type="ECO:0000256" key="2">
    <source>
        <dbReference type="ARBA" id="ARBA00004271"/>
    </source>
</evidence>
<comment type="function">
    <text evidence="1">Required for arbuscular mycorrhiza (AM) development during AM symbiosis with AM fungi (e.g. Glomeromycota intraradices).</text>
</comment>
<evidence type="ECO:0000256" key="3">
    <source>
        <dbReference type="ARBA" id="ARBA00007692"/>
    </source>
</evidence>
<keyword evidence="6" id="KW-0052">Apoplast</keyword>
<evidence type="ECO:0000256" key="10">
    <source>
        <dbReference type="ARBA" id="ARBA00022801"/>
    </source>
</evidence>
<comment type="subcellular location">
    <subcellularLocation>
        <location evidence="2">Secreted</location>
        <location evidence="2">Extracellular space</location>
        <location evidence="2">Apoplast</location>
    </subcellularLocation>
</comment>
<dbReference type="SMART" id="SM00733">
    <property type="entry name" value="Mterf"/>
    <property type="match status" value="5"/>
</dbReference>
<evidence type="ECO:0000259" key="18">
    <source>
        <dbReference type="Pfam" id="PF05922"/>
    </source>
</evidence>
<dbReference type="InterPro" id="IPR037045">
    <property type="entry name" value="S8pro/Inhibitor_I9_sf"/>
</dbReference>
<keyword evidence="5" id="KW-0804">Transcription</keyword>
<evidence type="ECO:0000313" key="21">
    <source>
        <dbReference type="Proteomes" id="UP000237347"/>
    </source>
</evidence>
<keyword evidence="5" id="KW-0806">Transcription termination</keyword>
<dbReference type="GO" id="GO:0006353">
    <property type="term" value="P:DNA-templated transcription termination"/>
    <property type="evidence" value="ECO:0007669"/>
    <property type="project" value="UniProtKB-KW"/>
</dbReference>
<dbReference type="GO" id="GO:0048731">
    <property type="term" value="P:system development"/>
    <property type="evidence" value="ECO:0007669"/>
    <property type="project" value="UniProtKB-ARBA"/>
</dbReference>
<dbReference type="FunFam" id="1.25.70.10:FF:000001">
    <property type="entry name" value="Mitochondrial transcription termination factor-like"/>
    <property type="match status" value="1"/>
</dbReference>
<feature type="domain" description="Peptidase S8/S53" evidence="16">
    <location>
        <begin position="533"/>
        <end position="983"/>
    </location>
</feature>
<dbReference type="FunFam" id="3.30.70.80:FF:000003">
    <property type="entry name" value="Subtilisin-like protease SBT1.9"/>
    <property type="match status" value="1"/>
</dbReference>
<keyword evidence="8 15" id="KW-0645">Protease</keyword>
<dbReference type="InterPro" id="IPR003690">
    <property type="entry name" value="MTERF"/>
</dbReference>
<dbReference type="Pfam" id="PF02225">
    <property type="entry name" value="PA"/>
    <property type="match status" value="1"/>
</dbReference>
<gene>
    <name evidence="20" type="primary">SBT1.2_1</name>
    <name evidence="20" type="ORF">CFP56_020779</name>
</gene>
<dbReference type="InterPro" id="IPR036852">
    <property type="entry name" value="Peptidase_S8/S53_dom_sf"/>
</dbReference>
<organism evidence="20 21">
    <name type="scientific">Quercus suber</name>
    <name type="common">Cork oak</name>
    <dbReference type="NCBI Taxonomy" id="58331"/>
    <lineage>
        <taxon>Eukaryota</taxon>
        <taxon>Viridiplantae</taxon>
        <taxon>Streptophyta</taxon>
        <taxon>Embryophyta</taxon>
        <taxon>Tracheophyta</taxon>
        <taxon>Spermatophyta</taxon>
        <taxon>Magnoliopsida</taxon>
        <taxon>eudicotyledons</taxon>
        <taxon>Gunneridae</taxon>
        <taxon>Pentapetalae</taxon>
        <taxon>rosids</taxon>
        <taxon>fabids</taxon>
        <taxon>Fagales</taxon>
        <taxon>Fagaceae</taxon>
        <taxon>Quercus</taxon>
    </lineage>
</organism>
<keyword evidence="13" id="KW-0325">Glycoprotein</keyword>
<evidence type="ECO:0000259" key="19">
    <source>
        <dbReference type="Pfam" id="PF17766"/>
    </source>
</evidence>
<sequence length="1171" mass="130211">MFTAEILFYKSSSIAIKRCPAILITKLDTCVVHNVNLLRENGVPESNIRALLKQNPRVIVSYRLKEILEKVKEIGFNPLKFRFVHAVYAMVGVNKSKWERKVKAYKRWGLSEEEILSAFRMSPHCLLASEDKIMRIMDFLVNKMGLEASLIVKRPELVSNSLEKRLIPRASVIEVLLSKGLVVKKNIYFPTMFQSSEKSFLQKFVTPYREEVSDLLKLYKEKLDLSKMTTKQNILLFLPSAKNMSMLLVESNPDATDFGIPYPTYLHLAKDIDVFIRQDRMRKLERLNHMLEDQLLNLVSMLAGCLSVFFNTIDLASSKELYEVFSVHSKGLHPHRMEMRVLVMHLHKLQKIHGRMSGDLNHERVLNSLLLLLLQIPHNSSTKSFTKLQPPLSLSYLSLTMEFITVTQLFFSTLLVCLVCLNANTLQTYIVHLHPNGMTSSLFTSKLHWHLSFLERTVASQEDPSLRLLYSYHTAMEGFAAQLSEAEVKSLKNLPDVIAIRPDRRLQIHTTYSYKFLGLNPARGGAWYKSGFGRGTIIGVLDTGVWPESPSFVDHGMPPVPKKWRGICQEGQSFSSSNCNRKLIGARFFTEGHRVASKSSVPNIVEEYVSPRDSHGHGTHTSSTAGGTSVPMASVFGNGAGVARGMAPGAHIAMYKVCWYTGCYSSDIMAAMDAAIRDGVDILSLSLGGFPLPIYEDSIAIGSFRAMEHGISVICAAGNNGPVESSVSNEAPWISTIGASTLDRRFPAIVRMGNGQTLYGESMYPGNHFKTTGRDLELVYVTGGDRGSEFCFKRSLPRDKVRGKLVICDRGANGRAEKGQVVKEAGGAAMILANTAINLEEDSVDVHVLPATSVGFDESVRLKAYINSTMKPMARIEFEGTEIGKSRGPAVAQFSSRGPSFTNPSILKPDVIAPGVNIIAAWPQNLGPTGLPEDSRRVNFTVMSGTSMACPHVSGIAALIHSVHPKWTPAAIKSALMTTADITDHSGKPIMDGDIPAGVFAIGAGHVNPGKAIDPGLIYDIRPDEYITHLCTLGYRTTEIFSITHRNVSCHEVLLMNRGFSLNYPSISVTFKHGMRIKMIQRRLTNVGSPNSIYSLEVTAPEGVKVRVKPHRLIFKHINQSLSYKVWFISRKNTGTETTRFAQGDLKWVHHNNSFYRVRSPISVTWKGKEY</sequence>
<dbReference type="AlphaFoldDB" id="A0AAW0KEJ5"/>
<dbReference type="EMBL" id="PKMF04000321">
    <property type="protein sequence ID" value="KAK7837798.1"/>
    <property type="molecule type" value="Genomic_DNA"/>
</dbReference>
<dbReference type="PRINTS" id="PR00723">
    <property type="entry name" value="SUBTILISIN"/>
</dbReference>
<dbReference type="GO" id="GO:0003676">
    <property type="term" value="F:nucleic acid binding"/>
    <property type="evidence" value="ECO:0007669"/>
    <property type="project" value="InterPro"/>
</dbReference>
<feature type="active site" description="Charge relay system" evidence="14 15">
    <location>
        <position position="542"/>
    </location>
</feature>
<evidence type="ECO:0000256" key="8">
    <source>
        <dbReference type="ARBA" id="ARBA00022670"/>
    </source>
</evidence>
<dbReference type="InterPro" id="IPR000209">
    <property type="entry name" value="Peptidase_S8/S53_dom"/>
</dbReference>
<dbReference type="Pfam" id="PF05922">
    <property type="entry name" value="Inhibitor_I9"/>
    <property type="match status" value="1"/>
</dbReference>
<proteinExistence type="inferred from homology"/>
<dbReference type="Gene3D" id="3.30.70.80">
    <property type="entry name" value="Peptidase S8 propeptide/proteinase inhibitor I9"/>
    <property type="match status" value="1"/>
</dbReference>
<comment type="similarity">
    <text evidence="3">Belongs to the mTERF family.</text>
</comment>
<dbReference type="Gene3D" id="3.40.50.200">
    <property type="entry name" value="Peptidase S8/S53 domain"/>
    <property type="match status" value="1"/>
</dbReference>
<keyword evidence="21" id="KW-1185">Reference proteome</keyword>
<dbReference type="InterPro" id="IPR010259">
    <property type="entry name" value="S8pro/Inhibitor_I9"/>
</dbReference>
<dbReference type="GO" id="GO:0004252">
    <property type="term" value="F:serine-type endopeptidase activity"/>
    <property type="evidence" value="ECO:0007669"/>
    <property type="project" value="UniProtKB-UniRule"/>
</dbReference>
<dbReference type="GO" id="GO:0006508">
    <property type="term" value="P:proteolysis"/>
    <property type="evidence" value="ECO:0007669"/>
    <property type="project" value="UniProtKB-KW"/>
</dbReference>
<dbReference type="SUPFAM" id="SSF52743">
    <property type="entry name" value="Subtilisin-like"/>
    <property type="match status" value="1"/>
</dbReference>
<dbReference type="Pfam" id="PF00082">
    <property type="entry name" value="Peptidase_S8"/>
    <property type="match status" value="1"/>
</dbReference>
<evidence type="ECO:0000256" key="9">
    <source>
        <dbReference type="ARBA" id="ARBA00022729"/>
    </source>
</evidence>
<comment type="similarity">
    <text evidence="4 15">Belongs to the peptidase S8 family.</text>
</comment>
<dbReference type="Gene3D" id="3.50.30.30">
    <property type="match status" value="1"/>
</dbReference>
<evidence type="ECO:0000256" key="13">
    <source>
        <dbReference type="ARBA" id="ARBA00023180"/>
    </source>
</evidence>
<feature type="domain" description="Subtilisin-like protease fibronectin type-III" evidence="19">
    <location>
        <begin position="1062"/>
        <end position="1164"/>
    </location>
</feature>
<comment type="caution">
    <text evidence="20">The sequence shown here is derived from an EMBL/GenBank/DDBJ whole genome shotgun (WGS) entry which is preliminary data.</text>
</comment>
<dbReference type="Pfam" id="PF02536">
    <property type="entry name" value="mTERF"/>
    <property type="match status" value="1"/>
</dbReference>
<feature type="active site" description="Charge relay system" evidence="14 15">
    <location>
        <position position="947"/>
    </location>
</feature>
<dbReference type="FunFam" id="3.40.50.200:FF:000006">
    <property type="entry name" value="Subtilisin-like protease SBT1.5"/>
    <property type="match status" value="1"/>
</dbReference>
<dbReference type="PROSITE" id="PS51892">
    <property type="entry name" value="SUBTILASE"/>
    <property type="match status" value="1"/>
</dbReference>
<evidence type="ECO:0000256" key="14">
    <source>
        <dbReference type="PIRSR" id="PIRSR615500-1"/>
    </source>
</evidence>
<evidence type="ECO:0000256" key="4">
    <source>
        <dbReference type="ARBA" id="ARBA00011073"/>
    </source>
</evidence>
<dbReference type="InterPro" id="IPR023828">
    <property type="entry name" value="Peptidase_S8_Ser-AS"/>
</dbReference>
<dbReference type="Proteomes" id="UP000237347">
    <property type="component" value="Unassembled WGS sequence"/>
</dbReference>
<dbReference type="InterPro" id="IPR038538">
    <property type="entry name" value="MTERF_sf"/>
</dbReference>
<evidence type="ECO:0000256" key="1">
    <source>
        <dbReference type="ARBA" id="ARBA00002076"/>
    </source>
</evidence>